<reference evidence="1 2" key="2">
    <citation type="submission" date="2020-08" db="EMBL/GenBank/DDBJ databases">
        <title>Stappia taiwanensis sp. nov., isolated from a coastal thermal spring.</title>
        <authorList>
            <person name="Kampfer P."/>
        </authorList>
    </citation>
    <scope>NUCLEOTIDE SEQUENCE [LARGE SCALE GENOMIC DNA]</scope>
    <source>
        <strain evidence="1 2">DSM 23284</strain>
    </source>
</reference>
<comment type="caution">
    <text evidence="1">The sequence shown here is derived from an EMBL/GenBank/DDBJ whole genome shotgun (WGS) entry which is preliminary data.</text>
</comment>
<dbReference type="EMBL" id="JACEON010000002">
    <property type="protein sequence ID" value="MBA4610497.1"/>
    <property type="molecule type" value="Genomic_DNA"/>
</dbReference>
<name>A0A838XKX1_9HYPH</name>
<accession>A0A838XKX1</accession>
<dbReference type="Proteomes" id="UP000559404">
    <property type="component" value="Unassembled WGS sequence"/>
</dbReference>
<dbReference type="AlphaFoldDB" id="A0A838XKX1"/>
<reference evidence="1 2" key="1">
    <citation type="submission" date="2020-07" db="EMBL/GenBank/DDBJ databases">
        <authorList>
            <person name="Li M."/>
        </authorList>
    </citation>
    <scope>NUCLEOTIDE SEQUENCE [LARGE SCALE GENOMIC DNA]</scope>
    <source>
        <strain evidence="1 2">DSM 23284</strain>
    </source>
</reference>
<proteinExistence type="predicted"/>
<dbReference type="RefSeq" id="WP_181758696.1">
    <property type="nucleotide sequence ID" value="NZ_BMCR01000002.1"/>
</dbReference>
<protein>
    <submittedName>
        <fullName evidence="1">Antitermination protein</fullName>
    </submittedName>
</protein>
<organism evidence="1 2">
    <name type="scientific">Stappia taiwanensis</name>
    <dbReference type="NCBI Taxonomy" id="992267"/>
    <lineage>
        <taxon>Bacteria</taxon>
        <taxon>Pseudomonadati</taxon>
        <taxon>Pseudomonadota</taxon>
        <taxon>Alphaproteobacteria</taxon>
        <taxon>Hyphomicrobiales</taxon>
        <taxon>Stappiaceae</taxon>
        <taxon>Stappia</taxon>
    </lineage>
</organism>
<keyword evidence="2" id="KW-1185">Reference proteome</keyword>
<evidence type="ECO:0000313" key="1">
    <source>
        <dbReference type="EMBL" id="MBA4610497.1"/>
    </source>
</evidence>
<sequence>MRIVKLISIGFALSLGLGLVTMAADNDSRLRRIACVDLMVFAPQSGVSDADTCRAHGGLASEGAEEAKSGLVILVRNRPVGAANGLDASKGS</sequence>
<gene>
    <name evidence="1" type="ORF">H1W37_02430</name>
</gene>
<evidence type="ECO:0000313" key="2">
    <source>
        <dbReference type="Proteomes" id="UP000559404"/>
    </source>
</evidence>